<comment type="caution">
    <text evidence="2">The sequence shown here is derived from an EMBL/GenBank/DDBJ whole genome shotgun (WGS) entry which is preliminary data.</text>
</comment>
<accession>A0ABW7GZU2</accession>
<dbReference type="SUPFAM" id="SSF55729">
    <property type="entry name" value="Acyl-CoA N-acyltransferases (Nat)"/>
    <property type="match status" value="1"/>
</dbReference>
<dbReference type="InterPro" id="IPR016181">
    <property type="entry name" value="Acyl_CoA_acyltransferase"/>
</dbReference>
<keyword evidence="3" id="KW-1185">Reference proteome</keyword>
<evidence type="ECO:0000259" key="1">
    <source>
        <dbReference type="PROSITE" id="PS51186"/>
    </source>
</evidence>
<name>A0ABW7GZU2_9BURK</name>
<dbReference type="PROSITE" id="PS51186">
    <property type="entry name" value="GNAT"/>
    <property type="match status" value="1"/>
</dbReference>
<feature type="domain" description="N-acetyltransferase" evidence="1">
    <location>
        <begin position="1"/>
        <end position="65"/>
    </location>
</feature>
<dbReference type="Gene3D" id="3.40.630.30">
    <property type="match status" value="1"/>
</dbReference>
<evidence type="ECO:0000313" key="3">
    <source>
        <dbReference type="Proteomes" id="UP001606303"/>
    </source>
</evidence>
<dbReference type="RefSeq" id="WP_394385649.1">
    <property type="nucleotide sequence ID" value="NZ_JBIGIB010000003.1"/>
</dbReference>
<evidence type="ECO:0000313" key="2">
    <source>
        <dbReference type="EMBL" id="MFG6467503.1"/>
    </source>
</evidence>
<organism evidence="2 3">
    <name type="scientific">Pelomonas baiyunensis</name>
    <dbReference type="NCBI Taxonomy" id="3299026"/>
    <lineage>
        <taxon>Bacteria</taxon>
        <taxon>Pseudomonadati</taxon>
        <taxon>Pseudomonadota</taxon>
        <taxon>Betaproteobacteria</taxon>
        <taxon>Burkholderiales</taxon>
        <taxon>Sphaerotilaceae</taxon>
        <taxon>Roseateles</taxon>
    </lineage>
</organism>
<dbReference type="InterPro" id="IPR000182">
    <property type="entry name" value="GNAT_dom"/>
</dbReference>
<dbReference type="Proteomes" id="UP001606303">
    <property type="component" value="Unassembled WGS sequence"/>
</dbReference>
<reference evidence="2 3" key="1">
    <citation type="submission" date="2024-08" db="EMBL/GenBank/DDBJ databases">
        <authorList>
            <person name="Lu H."/>
        </authorList>
    </citation>
    <scope>NUCLEOTIDE SEQUENCE [LARGE SCALE GENOMIC DNA]</scope>
    <source>
        <strain evidence="2 3">BYS87W</strain>
    </source>
</reference>
<dbReference type="EMBL" id="JBIGIB010000003">
    <property type="protein sequence ID" value="MFG6467503.1"/>
    <property type="molecule type" value="Genomic_DNA"/>
</dbReference>
<protein>
    <recommendedName>
        <fullName evidence="1">N-acetyltransferase domain-containing protein</fullName>
    </recommendedName>
</protein>
<sequence length="66" mass="7534">MGKRLLRLVVDVLFTAGHRRLFLGCSPDPAVRSYSFYRRQGWVSTGSFDRAGDEVLEFVLRREAAT</sequence>
<gene>
    <name evidence="2" type="ORF">ACG01O_12840</name>
</gene>
<proteinExistence type="predicted"/>